<dbReference type="EMBL" id="JACCBU010000001">
    <property type="protein sequence ID" value="NYE70588.1"/>
    <property type="molecule type" value="Genomic_DNA"/>
</dbReference>
<dbReference type="InterPro" id="IPR024983">
    <property type="entry name" value="CHAT_dom"/>
</dbReference>
<proteinExistence type="predicted"/>
<evidence type="ECO:0000259" key="1">
    <source>
        <dbReference type="Pfam" id="PF12770"/>
    </source>
</evidence>
<dbReference type="AlphaFoldDB" id="A0A7Y9LB93"/>
<dbReference type="InterPro" id="IPR011990">
    <property type="entry name" value="TPR-like_helical_dom_sf"/>
</dbReference>
<evidence type="ECO:0000313" key="2">
    <source>
        <dbReference type="EMBL" id="NYE70588.1"/>
    </source>
</evidence>
<dbReference type="Proteomes" id="UP000569914">
    <property type="component" value="Unassembled WGS sequence"/>
</dbReference>
<feature type="domain" description="CHAT" evidence="1">
    <location>
        <begin position="567"/>
        <end position="783"/>
    </location>
</feature>
<evidence type="ECO:0000313" key="3">
    <source>
        <dbReference type="Proteomes" id="UP000569914"/>
    </source>
</evidence>
<dbReference type="Pfam" id="PF12770">
    <property type="entry name" value="CHAT"/>
    <property type="match status" value="1"/>
</dbReference>
<accession>A0A7Y9LB93</accession>
<dbReference type="Gene3D" id="1.25.40.10">
    <property type="entry name" value="Tetratricopeptide repeat domain"/>
    <property type="match status" value="1"/>
</dbReference>
<name>A0A7Y9LB93_9ACTN</name>
<sequence length="810" mass="85092">MLRTIGTGEVAPDLAAVRGRAKITLALAQFESGRRDEAFALLDGAEQEASGPGSATVRTLAAIQRSGLHARLGEWDAALAVMIMIRDAAAAVGPRAAAVVALNAGLARQLLGDVAGSAAELARAERIASAAGIDDIAAAATHNLGRLEFVRGDLSRSLDLMTRARDMSDTLPRAQVDLDRARVLIEAGLLDDAVPLLAESEAVARSDHLVHYVGEITLERARLALVLGDHRAALDLARTAARSFARHREPAWQTQAKLLGLRAELALGRGSAAAVRRAVDLADGPAAASGVRAAAQLLAAEALADAGEVEESARRLAGVPSVARLAFPDRLHRYLVAVTVAAARGDRPAVRRQLRKAVATLAAEQGRYSGLDSRTAVALHGRRLIEIDLDHAVGPSAVFDACERWRGVSYRLPRVNPIDDPMINRLLVELRQARLELRDGGPEPPILARIARLEAAVRSRDWEISGVAGRGDDHRAVARPIRFAEARSALSRRRAGMISLFVYRGVLKSVTLSAAGGRVRELGGAADAAEHARRIAADVVALSRAVARLRPIIARSLARSMAALGHLLAPALPDTERVIILPTRVLASLPWRMLPQLAGRPVTVAPSATFWCRGLDAVPAAGRAMAAVAGPGLARAQEEAEAVARRWPAATTLSGAAATGANLAAALRDAAIVHVAAHGFHHDQSPLFSFVQLADGPVFAHDLQRCGVGAGHVVLSACEAGRARVRPGEESLGLTSALLACGVRSVVAAAAPVRDDLAARLMSEYHGLLSAGIDAAEALERSSRGDPDSRLFCNYGSDWAPAQSTAVAEA</sequence>
<comment type="caution">
    <text evidence="2">The sequence shown here is derived from an EMBL/GenBank/DDBJ whole genome shotgun (WGS) entry which is preliminary data.</text>
</comment>
<protein>
    <submittedName>
        <fullName evidence="2">Tetratricopeptide (TPR) repeat protein</fullName>
    </submittedName>
</protein>
<reference evidence="2 3" key="1">
    <citation type="submission" date="2020-07" db="EMBL/GenBank/DDBJ databases">
        <title>Sequencing the genomes of 1000 actinobacteria strains.</title>
        <authorList>
            <person name="Klenk H.-P."/>
        </authorList>
    </citation>
    <scope>NUCLEOTIDE SEQUENCE [LARGE SCALE GENOMIC DNA]</scope>
    <source>
        <strain evidence="2 3">DSM 22083</strain>
    </source>
</reference>
<keyword evidence="3" id="KW-1185">Reference proteome</keyword>
<dbReference type="SUPFAM" id="SSF48452">
    <property type="entry name" value="TPR-like"/>
    <property type="match status" value="1"/>
</dbReference>
<organism evidence="2 3">
    <name type="scientific">Microlunatus parietis</name>
    <dbReference type="NCBI Taxonomy" id="682979"/>
    <lineage>
        <taxon>Bacteria</taxon>
        <taxon>Bacillati</taxon>
        <taxon>Actinomycetota</taxon>
        <taxon>Actinomycetes</taxon>
        <taxon>Propionibacteriales</taxon>
        <taxon>Propionibacteriaceae</taxon>
        <taxon>Microlunatus</taxon>
    </lineage>
</organism>
<gene>
    <name evidence="2" type="ORF">BKA15_001917</name>
</gene>